<comment type="caution">
    <text evidence="2">The sequence shown here is derived from an EMBL/GenBank/DDBJ whole genome shotgun (WGS) entry which is preliminary data.</text>
</comment>
<sequence>MGDDGFQPVQRSVSMDSSLIQKATEEPSKRRGEMIPRMELELSVVSDHKAMPTEMVSLKGEEEGPLAMKRSQSTRSGGSFCRDMDASGT</sequence>
<feature type="region of interest" description="Disordered" evidence="1">
    <location>
        <begin position="1"/>
        <end position="33"/>
    </location>
</feature>
<keyword evidence="3" id="KW-1185">Reference proteome</keyword>
<name>A0AAX6GE67_IRIPA</name>
<protein>
    <submittedName>
        <fullName evidence="2">Uncharacterized protein</fullName>
    </submittedName>
</protein>
<reference evidence="2" key="2">
    <citation type="submission" date="2023-04" db="EMBL/GenBank/DDBJ databases">
        <authorList>
            <person name="Bruccoleri R.E."/>
            <person name="Oakeley E.J."/>
            <person name="Faust A.-M."/>
            <person name="Dessus-Babus S."/>
            <person name="Altorfer M."/>
            <person name="Burckhardt D."/>
            <person name="Oertli M."/>
            <person name="Naumann U."/>
            <person name="Petersen F."/>
            <person name="Wong J."/>
        </authorList>
    </citation>
    <scope>NUCLEOTIDE SEQUENCE</scope>
    <source>
        <strain evidence="2">GSM-AAB239-AS_SAM_17_03QT</strain>
        <tissue evidence="2">Leaf</tissue>
    </source>
</reference>
<dbReference type="EMBL" id="JANAVB010020899">
    <property type="protein sequence ID" value="KAJ6826531.1"/>
    <property type="molecule type" value="Genomic_DNA"/>
</dbReference>
<evidence type="ECO:0000256" key="1">
    <source>
        <dbReference type="SAM" id="MobiDB-lite"/>
    </source>
</evidence>
<feature type="compositionally biased region" description="Basic and acidic residues" evidence="1">
    <location>
        <begin position="23"/>
        <end position="33"/>
    </location>
</feature>
<proteinExistence type="predicted"/>
<evidence type="ECO:0000313" key="2">
    <source>
        <dbReference type="EMBL" id="KAJ6826531.1"/>
    </source>
</evidence>
<accession>A0AAX6GE67</accession>
<feature type="compositionally biased region" description="Polar residues" evidence="1">
    <location>
        <begin position="9"/>
        <end position="21"/>
    </location>
</feature>
<feature type="region of interest" description="Disordered" evidence="1">
    <location>
        <begin position="58"/>
        <end position="89"/>
    </location>
</feature>
<dbReference type="Proteomes" id="UP001140949">
    <property type="component" value="Unassembled WGS sequence"/>
</dbReference>
<evidence type="ECO:0000313" key="3">
    <source>
        <dbReference type="Proteomes" id="UP001140949"/>
    </source>
</evidence>
<gene>
    <name evidence="2" type="ORF">M6B38_372465</name>
</gene>
<organism evidence="2 3">
    <name type="scientific">Iris pallida</name>
    <name type="common">Sweet iris</name>
    <dbReference type="NCBI Taxonomy" id="29817"/>
    <lineage>
        <taxon>Eukaryota</taxon>
        <taxon>Viridiplantae</taxon>
        <taxon>Streptophyta</taxon>
        <taxon>Embryophyta</taxon>
        <taxon>Tracheophyta</taxon>
        <taxon>Spermatophyta</taxon>
        <taxon>Magnoliopsida</taxon>
        <taxon>Liliopsida</taxon>
        <taxon>Asparagales</taxon>
        <taxon>Iridaceae</taxon>
        <taxon>Iridoideae</taxon>
        <taxon>Irideae</taxon>
        <taxon>Iris</taxon>
    </lineage>
</organism>
<reference evidence="2" key="1">
    <citation type="journal article" date="2023" name="GigaByte">
        <title>Genome assembly of the bearded iris, Iris pallida Lam.</title>
        <authorList>
            <person name="Bruccoleri R.E."/>
            <person name="Oakeley E.J."/>
            <person name="Faust A.M.E."/>
            <person name="Altorfer M."/>
            <person name="Dessus-Babus S."/>
            <person name="Burckhardt D."/>
            <person name="Oertli M."/>
            <person name="Naumann U."/>
            <person name="Petersen F."/>
            <person name="Wong J."/>
        </authorList>
    </citation>
    <scope>NUCLEOTIDE SEQUENCE</scope>
    <source>
        <strain evidence="2">GSM-AAB239-AS_SAM_17_03QT</strain>
    </source>
</reference>
<dbReference type="AlphaFoldDB" id="A0AAX6GE67"/>